<dbReference type="PANTHER" id="PTHR11014">
    <property type="entry name" value="PEPTIDASE M20 FAMILY MEMBER"/>
    <property type="match status" value="1"/>
</dbReference>
<dbReference type="GO" id="GO:0016787">
    <property type="term" value="F:hydrolase activity"/>
    <property type="evidence" value="ECO:0007669"/>
    <property type="project" value="UniProtKB-KW"/>
</dbReference>
<evidence type="ECO:0000259" key="2">
    <source>
        <dbReference type="Pfam" id="PF07687"/>
    </source>
</evidence>
<dbReference type="CDD" id="cd03886">
    <property type="entry name" value="M20_Acy1"/>
    <property type="match status" value="1"/>
</dbReference>
<dbReference type="Gene3D" id="3.30.70.360">
    <property type="match status" value="1"/>
</dbReference>
<dbReference type="InterPro" id="IPR036264">
    <property type="entry name" value="Bact_exopeptidase_dim_dom"/>
</dbReference>
<organism evidence="3">
    <name type="scientific">freshwater metagenome</name>
    <dbReference type="NCBI Taxonomy" id="449393"/>
    <lineage>
        <taxon>unclassified sequences</taxon>
        <taxon>metagenomes</taxon>
        <taxon>ecological metagenomes</taxon>
    </lineage>
</organism>
<dbReference type="InterPro" id="IPR002933">
    <property type="entry name" value="Peptidase_M20"/>
</dbReference>
<dbReference type="PANTHER" id="PTHR11014:SF63">
    <property type="entry name" value="METALLOPEPTIDASE, PUTATIVE (AFU_ORTHOLOGUE AFUA_6G09600)-RELATED"/>
    <property type="match status" value="1"/>
</dbReference>
<dbReference type="SUPFAM" id="SSF53187">
    <property type="entry name" value="Zn-dependent exopeptidases"/>
    <property type="match status" value="1"/>
</dbReference>
<dbReference type="EMBL" id="CAFABK010000013">
    <property type="protein sequence ID" value="CAB4825310.1"/>
    <property type="molecule type" value="Genomic_DNA"/>
</dbReference>
<dbReference type="NCBIfam" id="TIGR01891">
    <property type="entry name" value="amidohydrolases"/>
    <property type="match status" value="1"/>
</dbReference>
<dbReference type="Gene3D" id="3.40.630.10">
    <property type="entry name" value="Zn peptidases"/>
    <property type="match status" value="1"/>
</dbReference>
<reference evidence="3" key="1">
    <citation type="submission" date="2020-05" db="EMBL/GenBank/DDBJ databases">
        <authorList>
            <person name="Chiriac C."/>
            <person name="Salcher M."/>
            <person name="Ghai R."/>
            <person name="Kavagutti S V."/>
        </authorList>
    </citation>
    <scope>NUCLEOTIDE SEQUENCE</scope>
</reference>
<protein>
    <submittedName>
        <fullName evidence="3">Unannotated protein</fullName>
    </submittedName>
</protein>
<dbReference type="PIRSF" id="PIRSF005962">
    <property type="entry name" value="Pept_M20D_amidohydro"/>
    <property type="match status" value="1"/>
</dbReference>
<dbReference type="FunFam" id="3.30.70.360:FF:000001">
    <property type="entry name" value="N-acetyldiaminopimelate deacetylase"/>
    <property type="match status" value="1"/>
</dbReference>
<evidence type="ECO:0000313" key="3">
    <source>
        <dbReference type="EMBL" id="CAB4825310.1"/>
    </source>
</evidence>
<feature type="domain" description="Peptidase M20 dimerisation" evidence="2">
    <location>
        <begin position="186"/>
        <end position="282"/>
    </location>
</feature>
<dbReference type="InterPro" id="IPR017439">
    <property type="entry name" value="Amidohydrolase"/>
</dbReference>
<gene>
    <name evidence="3" type="ORF">UFOPK3204_00445</name>
</gene>
<sequence>MTSDVTMARIKPLLEKVERALPEAIRLRHVIHANPCISGHEAPTAALVAAALGFADAPDIAGGRVIRIGASHGPSVAIRAELDALPIKEQTAAPWSSTNEAMHACGHDVHLAALFAVAHALADEVIPMVALLQPKEESVPGGALDMVKSGALQTAQVQAVIGAHVHPGIRAGEFSSFPGIMNASSDEFTLVIQGQGGHGAYPHATADPVLAAASVITALQQIISRRTDPMEPTVITVGSIHSGVAANAIPDEAILTGTIRAYSPSNREALHELLMETVGHAAAIHGCTVAIDLRRGEPALENDERLAVRLSEWAQLGGGIQCEPLRSCGADDFSFYGQVMPSVMAFVGSGSGGAVEPELHSSRFLPSDEIIRDTARVMIAGYLAACDQM</sequence>
<keyword evidence="1" id="KW-0378">Hydrolase</keyword>
<dbReference type="SUPFAM" id="SSF55031">
    <property type="entry name" value="Bacterial exopeptidase dimerisation domain"/>
    <property type="match status" value="1"/>
</dbReference>
<dbReference type="AlphaFoldDB" id="A0A6J6ZYK5"/>
<dbReference type="Pfam" id="PF01546">
    <property type="entry name" value="Peptidase_M20"/>
    <property type="match status" value="1"/>
</dbReference>
<proteinExistence type="predicted"/>
<dbReference type="InterPro" id="IPR011650">
    <property type="entry name" value="Peptidase_M20_dimer"/>
</dbReference>
<accession>A0A6J6ZYK5</accession>
<name>A0A6J6ZYK5_9ZZZZ</name>
<dbReference type="Pfam" id="PF07687">
    <property type="entry name" value="M20_dimer"/>
    <property type="match status" value="1"/>
</dbReference>
<evidence type="ECO:0000256" key="1">
    <source>
        <dbReference type="ARBA" id="ARBA00022801"/>
    </source>
</evidence>